<dbReference type="Pfam" id="PF00226">
    <property type="entry name" value="DnaJ"/>
    <property type="match status" value="1"/>
</dbReference>
<name>A0ABS2HGL6_9VIBR</name>
<dbReference type="Pfam" id="PF01556">
    <property type="entry name" value="DnaJ_C"/>
    <property type="match status" value="1"/>
</dbReference>
<reference evidence="3 4" key="1">
    <citation type="submission" date="2021-02" db="EMBL/GenBank/DDBJ databases">
        <authorList>
            <person name="Park J.-S."/>
        </authorList>
    </citation>
    <scope>NUCLEOTIDE SEQUENCE [LARGE SCALE GENOMIC DNA]</scope>
    <source>
        <strain evidence="3 4">188UL20-2</strain>
    </source>
</reference>
<dbReference type="SUPFAM" id="SSF49493">
    <property type="entry name" value="HSP40/DnaJ peptide-binding domain"/>
    <property type="match status" value="2"/>
</dbReference>
<dbReference type="EMBL" id="JAFEUM010000001">
    <property type="protein sequence ID" value="MBM7035237.1"/>
    <property type="molecule type" value="Genomic_DNA"/>
</dbReference>
<dbReference type="PRINTS" id="PR00625">
    <property type="entry name" value="JDOMAIN"/>
</dbReference>
<sequence>MSKPDYYQVLGVSKVASEKEIRKAYKRMAMKYHPDKNSSEEATEKFKEIKYAYEILTDKEKRQQYDDFGHAAFENTGFNGSARHSQGAGFDDIFGSAFGQRGQGFQGGGFGGFDDIFSQAQGRRRGPVARKGQDNEFKLTIDFVDAIKGTQLPVELPINGEQKKINVKIPAGIKEGEKIRFSGKGGIGQNGGPAGDLLLSISIRQHAFLQREDNDLICNTKIDMVTAALGGEIEVSVLDSRFKLKIPAGTQSGRKFKMAGKGVTDRKGNTGNLFISIHVQTPTNLSEQQQDLLQQLKATMNS</sequence>
<evidence type="ECO:0000256" key="1">
    <source>
        <dbReference type="ARBA" id="ARBA00023186"/>
    </source>
</evidence>
<dbReference type="InterPro" id="IPR002939">
    <property type="entry name" value="DnaJ_C"/>
</dbReference>
<evidence type="ECO:0000259" key="2">
    <source>
        <dbReference type="PROSITE" id="PS50076"/>
    </source>
</evidence>
<comment type="caution">
    <text evidence="3">The sequence shown here is derived from an EMBL/GenBank/DDBJ whole genome shotgun (WGS) entry which is preliminary data.</text>
</comment>
<dbReference type="Gene3D" id="2.60.260.20">
    <property type="entry name" value="Urease metallochaperone UreE, N-terminal domain"/>
    <property type="match status" value="2"/>
</dbReference>
<evidence type="ECO:0000313" key="3">
    <source>
        <dbReference type="EMBL" id="MBM7035237.1"/>
    </source>
</evidence>
<dbReference type="Proteomes" id="UP000809621">
    <property type="component" value="Unassembled WGS sequence"/>
</dbReference>
<protein>
    <submittedName>
        <fullName evidence="3">DnaJ domain-containing protein</fullName>
    </submittedName>
</protein>
<dbReference type="CDD" id="cd06257">
    <property type="entry name" value="DnaJ"/>
    <property type="match status" value="1"/>
</dbReference>
<dbReference type="PROSITE" id="PS00636">
    <property type="entry name" value="DNAJ_1"/>
    <property type="match status" value="1"/>
</dbReference>
<dbReference type="InterPro" id="IPR008971">
    <property type="entry name" value="HSP40/DnaJ_pept-bd"/>
</dbReference>
<proteinExistence type="predicted"/>
<feature type="domain" description="J" evidence="2">
    <location>
        <begin position="5"/>
        <end position="69"/>
    </location>
</feature>
<dbReference type="SUPFAM" id="SSF46565">
    <property type="entry name" value="Chaperone J-domain"/>
    <property type="match status" value="1"/>
</dbReference>
<dbReference type="SMART" id="SM00271">
    <property type="entry name" value="DnaJ"/>
    <property type="match status" value="1"/>
</dbReference>
<dbReference type="PANTHER" id="PTHR43096:SF52">
    <property type="entry name" value="DNAJ HOMOLOG 1, MITOCHONDRIAL-RELATED"/>
    <property type="match status" value="1"/>
</dbReference>
<dbReference type="CDD" id="cd10747">
    <property type="entry name" value="DnaJ_C"/>
    <property type="match status" value="1"/>
</dbReference>
<keyword evidence="1" id="KW-0143">Chaperone</keyword>
<gene>
    <name evidence="3" type="ORF">JQC93_02355</name>
</gene>
<dbReference type="InterPro" id="IPR001623">
    <property type="entry name" value="DnaJ_domain"/>
</dbReference>
<dbReference type="RefSeq" id="WP_205156854.1">
    <property type="nucleotide sequence ID" value="NZ_JAFEUM010000001.1"/>
</dbReference>
<keyword evidence="4" id="KW-1185">Reference proteome</keyword>
<dbReference type="PROSITE" id="PS50076">
    <property type="entry name" value="DNAJ_2"/>
    <property type="match status" value="1"/>
</dbReference>
<dbReference type="Gene3D" id="1.10.287.110">
    <property type="entry name" value="DnaJ domain"/>
    <property type="match status" value="1"/>
</dbReference>
<dbReference type="InterPro" id="IPR036869">
    <property type="entry name" value="J_dom_sf"/>
</dbReference>
<organism evidence="3 4">
    <name type="scientific">Vibrio ulleungensis</name>
    <dbReference type="NCBI Taxonomy" id="2807619"/>
    <lineage>
        <taxon>Bacteria</taxon>
        <taxon>Pseudomonadati</taxon>
        <taxon>Pseudomonadota</taxon>
        <taxon>Gammaproteobacteria</taxon>
        <taxon>Vibrionales</taxon>
        <taxon>Vibrionaceae</taxon>
        <taxon>Vibrio</taxon>
    </lineage>
</organism>
<accession>A0ABS2HGL6</accession>
<dbReference type="PANTHER" id="PTHR43096">
    <property type="entry name" value="DNAJ HOMOLOG 1, MITOCHONDRIAL-RELATED"/>
    <property type="match status" value="1"/>
</dbReference>
<evidence type="ECO:0000313" key="4">
    <source>
        <dbReference type="Proteomes" id="UP000809621"/>
    </source>
</evidence>
<dbReference type="InterPro" id="IPR018253">
    <property type="entry name" value="DnaJ_domain_CS"/>
</dbReference>